<feature type="transmembrane region" description="Helical" evidence="1">
    <location>
        <begin position="20"/>
        <end position="38"/>
    </location>
</feature>
<name>A0ABW0LTX6_9BACL</name>
<organism evidence="2 3">
    <name type="scientific">Cohnella suwonensis</name>
    <dbReference type="NCBI Taxonomy" id="696072"/>
    <lineage>
        <taxon>Bacteria</taxon>
        <taxon>Bacillati</taxon>
        <taxon>Bacillota</taxon>
        <taxon>Bacilli</taxon>
        <taxon>Bacillales</taxon>
        <taxon>Paenibacillaceae</taxon>
        <taxon>Cohnella</taxon>
    </lineage>
</organism>
<evidence type="ECO:0000256" key="1">
    <source>
        <dbReference type="SAM" id="Phobius"/>
    </source>
</evidence>
<gene>
    <name evidence="2" type="ORF">ACFPPD_11430</name>
</gene>
<keyword evidence="1" id="KW-0812">Transmembrane</keyword>
<dbReference type="Proteomes" id="UP001596105">
    <property type="component" value="Unassembled WGS sequence"/>
</dbReference>
<sequence>MMNKFKQLVKDEQGQGMTEYGLVLGLIAVAVVAALIALRGHIIALFDNAEDTVGDAKTQMTSTTTTTP</sequence>
<proteinExistence type="predicted"/>
<evidence type="ECO:0000313" key="2">
    <source>
        <dbReference type="EMBL" id="MFC5469334.1"/>
    </source>
</evidence>
<protein>
    <submittedName>
        <fullName evidence="2">Flp family type IVb pilin</fullName>
    </submittedName>
</protein>
<evidence type="ECO:0000313" key="3">
    <source>
        <dbReference type="Proteomes" id="UP001596105"/>
    </source>
</evidence>
<keyword evidence="1" id="KW-0472">Membrane</keyword>
<comment type="caution">
    <text evidence="2">The sequence shown here is derived from an EMBL/GenBank/DDBJ whole genome shotgun (WGS) entry which is preliminary data.</text>
</comment>
<dbReference type="EMBL" id="JBHSMH010000030">
    <property type="protein sequence ID" value="MFC5469334.1"/>
    <property type="molecule type" value="Genomic_DNA"/>
</dbReference>
<accession>A0ABW0LTX6</accession>
<keyword evidence="3" id="KW-1185">Reference proteome</keyword>
<dbReference type="RefSeq" id="WP_209750513.1">
    <property type="nucleotide sequence ID" value="NZ_JBHSMH010000030.1"/>
</dbReference>
<keyword evidence="1" id="KW-1133">Transmembrane helix</keyword>
<reference evidence="3" key="1">
    <citation type="journal article" date="2019" name="Int. J. Syst. Evol. Microbiol.">
        <title>The Global Catalogue of Microorganisms (GCM) 10K type strain sequencing project: providing services to taxonomists for standard genome sequencing and annotation.</title>
        <authorList>
            <consortium name="The Broad Institute Genomics Platform"/>
            <consortium name="The Broad Institute Genome Sequencing Center for Infectious Disease"/>
            <person name="Wu L."/>
            <person name="Ma J."/>
        </authorList>
    </citation>
    <scope>NUCLEOTIDE SEQUENCE [LARGE SCALE GENOMIC DNA]</scope>
    <source>
        <strain evidence="3">CCUG 57113</strain>
    </source>
</reference>